<dbReference type="SUPFAM" id="SSF51412">
    <property type="entry name" value="Inosine monophosphate dehydrogenase (IMPDH)"/>
    <property type="match status" value="1"/>
</dbReference>
<name>A0A934QCR4_9MICO</name>
<dbReference type="GO" id="GO:0000166">
    <property type="term" value="F:nucleotide binding"/>
    <property type="evidence" value="ECO:0007669"/>
    <property type="project" value="UniProtKB-KW"/>
</dbReference>
<evidence type="ECO:0000256" key="5">
    <source>
        <dbReference type="ARBA" id="ARBA00022575"/>
    </source>
</evidence>
<evidence type="ECO:0000256" key="7">
    <source>
        <dbReference type="ARBA" id="ARBA00022643"/>
    </source>
</evidence>
<evidence type="ECO:0000313" key="15">
    <source>
        <dbReference type="EMBL" id="MBK0422078.1"/>
    </source>
</evidence>
<dbReference type="InterPro" id="IPR038670">
    <property type="entry name" value="HslJ-like_sf"/>
</dbReference>
<dbReference type="Pfam" id="PF03724">
    <property type="entry name" value="META"/>
    <property type="match status" value="1"/>
</dbReference>
<accession>A0A934QCR4</accession>
<comment type="cofactor">
    <cofactor evidence="1">
        <name>FMN</name>
        <dbReference type="ChEBI" id="CHEBI:58210"/>
    </cofactor>
</comment>
<evidence type="ECO:0000256" key="4">
    <source>
        <dbReference type="ARBA" id="ARBA00013457"/>
    </source>
</evidence>
<dbReference type="FunFam" id="3.20.20.70:FF:000154">
    <property type="entry name" value="Probable nitronate monooxygenase"/>
    <property type="match status" value="1"/>
</dbReference>
<dbReference type="PANTHER" id="PTHR42747:SF3">
    <property type="entry name" value="NITRONATE MONOOXYGENASE-RELATED"/>
    <property type="match status" value="1"/>
</dbReference>
<gene>
    <name evidence="15" type="ORF">JD292_08320</name>
</gene>
<proteinExistence type="inferred from homology"/>
<keyword evidence="10 15" id="KW-0503">Monooxygenase</keyword>
<evidence type="ECO:0000256" key="13">
    <source>
        <dbReference type="SAM" id="MobiDB-lite"/>
    </source>
</evidence>
<sequence>MPETANAPQPSRTLAARLGLRHPILQAPMAGVSNPRLAAAVTEAGGLGALGIGANTADEAREAIAELRTRTSGPFALNVFCHRPAIRDSAREAAWIETLAPEFAALSAPAPTALREIYTSFLVDPEQQSLLLEARPPVASFHFGLPDPEYLAALRRAGVFTIASVTSAAEASLAEAAGVDALVAQGVEAGGHRGVFDPDGADPRLGVDALVAALVPATELPVIAAGGIMSGDDIHRVLALGAAAAQLGTAFVASPESSADQDYRTTLRTAGAGATELTTAISGRPARGVTNRLIELGRAAGSARPADYPLAYDAGKQLHAAARALGDGRSYAAHWAGTGVHRARELPAGELVELLARELADAAAEGGAPAAEKLGEHPDVTGRWGSREDRDPHLELAADGALTGSDGCNRLMGRWMRLPNGVAFERVAATRMICPGTDTWLAGLASGKLQDGRLIVFDAAGNRIGELPSLD</sequence>
<evidence type="ECO:0000256" key="10">
    <source>
        <dbReference type="ARBA" id="ARBA00023033"/>
    </source>
</evidence>
<dbReference type="Proteomes" id="UP000618733">
    <property type="component" value="Unassembled WGS sequence"/>
</dbReference>
<keyword evidence="9" id="KW-0560">Oxidoreductase</keyword>
<feature type="domain" description="DUF306" evidence="14">
    <location>
        <begin position="388"/>
        <end position="438"/>
    </location>
</feature>
<keyword evidence="5" id="KW-0216">Detoxification</keyword>
<keyword evidence="8" id="KW-0547">Nucleotide-binding</keyword>
<evidence type="ECO:0000256" key="2">
    <source>
        <dbReference type="ARBA" id="ARBA00003535"/>
    </source>
</evidence>
<reference evidence="15" key="1">
    <citation type="submission" date="2020-12" db="EMBL/GenBank/DDBJ databases">
        <title>Leucobacter sp. CAS2, isolated from Chromium sludge.</title>
        <authorList>
            <person name="Xu Z."/>
        </authorList>
    </citation>
    <scope>NUCLEOTIDE SEQUENCE</scope>
    <source>
        <strain evidence="15">CSA2</strain>
    </source>
</reference>
<dbReference type="GO" id="GO:0018580">
    <property type="term" value="F:nitronate monooxygenase activity"/>
    <property type="evidence" value="ECO:0007669"/>
    <property type="project" value="InterPro"/>
</dbReference>
<evidence type="ECO:0000256" key="12">
    <source>
        <dbReference type="ARBA" id="ARBA00049401"/>
    </source>
</evidence>
<comment type="function">
    <text evidence="2">Nitronate monooxygenase that uses molecular oxygen to catalyze the oxidative denitrification of alkyl nitronates. Acts on propionate 3-nitronate (P3N), the presumed physiological substrate. Probably functions in the detoxification of P3N, a metabolic poison produced by plants and fungi as a defense mechanism.</text>
</comment>
<evidence type="ECO:0000256" key="1">
    <source>
        <dbReference type="ARBA" id="ARBA00001917"/>
    </source>
</evidence>
<feature type="compositionally biased region" description="Basic and acidic residues" evidence="13">
    <location>
        <begin position="373"/>
        <end position="389"/>
    </location>
</feature>
<dbReference type="AlphaFoldDB" id="A0A934QCR4"/>
<comment type="caution">
    <text evidence="15">The sequence shown here is derived from an EMBL/GenBank/DDBJ whole genome shotgun (WGS) entry which is preliminary data.</text>
</comment>
<dbReference type="GO" id="GO:0009636">
    <property type="term" value="P:response to toxic substance"/>
    <property type="evidence" value="ECO:0007669"/>
    <property type="project" value="UniProtKB-KW"/>
</dbReference>
<keyword evidence="7" id="KW-0288">FMN</keyword>
<comment type="similarity">
    <text evidence="3">Belongs to the nitronate monooxygenase family. NMO class I subfamily.</text>
</comment>
<dbReference type="RefSeq" id="WP_200132288.1">
    <property type="nucleotide sequence ID" value="NZ_JAEHOI010000007.1"/>
</dbReference>
<organism evidence="15 16">
    <name type="scientific">Leucobacter edaphi</name>
    <dbReference type="NCBI Taxonomy" id="2796472"/>
    <lineage>
        <taxon>Bacteria</taxon>
        <taxon>Bacillati</taxon>
        <taxon>Actinomycetota</taxon>
        <taxon>Actinomycetes</taxon>
        <taxon>Micrococcales</taxon>
        <taxon>Microbacteriaceae</taxon>
        <taxon>Leucobacter</taxon>
    </lineage>
</organism>
<evidence type="ECO:0000256" key="6">
    <source>
        <dbReference type="ARBA" id="ARBA00022630"/>
    </source>
</evidence>
<protein>
    <recommendedName>
        <fullName evidence="4">Probable nitronate monooxygenase</fullName>
    </recommendedName>
    <alternativeName>
        <fullName evidence="11">Propionate 3-nitronate monooxygenase</fullName>
    </alternativeName>
</protein>
<keyword evidence="16" id="KW-1185">Reference proteome</keyword>
<evidence type="ECO:0000256" key="11">
    <source>
        <dbReference type="ARBA" id="ARBA00031155"/>
    </source>
</evidence>
<feature type="region of interest" description="Disordered" evidence="13">
    <location>
        <begin position="366"/>
        <end position="389"/>
    </location>
</feature>
<dbReference type="InterPro" id="IPR005184">
    <property type="entry name" value="DUF306_Meta_HslJ"/>
</dbReference>
<dbReference type="Pfam" id="PF03060">
    <property type="entry name" value="NMO"/>
    <property type="match status" value="1"/>
</dbReference>
<dbReference type="InterPro" id="IPR013785">
    <property type="entry name" value="Aldolase_TIM"/>
</dbReference>
<dbReference type="InterPro" id="IPR004136">
    <property type="entry name" value="NMO"/>
</dbReference>
<dbReference type="Gene3D" id="2.40.128.270">
    <property type="match status" value="1"/>
</dbReference>
<dbReference type="PANTHER" id="PTHR42747">
    <property type="entry name" value="NITRONATE MONOOXYGENASE-RELATED"/>
    <property type="match status" value="1"/>
</dbReference>
<comment type="catalytic activity">
    <reaction evidence="12">
        <text>3 propionate 3-nitronate + 3 O2 + H2O = 3 3-oxopropanoate + 2 nitrate + nitrite + H2O2 + 3 H(+)</text>
        <dbReference type="Rhea" id="RHEA:57332"/>
        <dbReference type="ChEBI" id="CHEBI:15377"/>
        <dbReference type="ChEBI" id="CHEBI:15378"/>
        <dbReference type="ChEBI" id="CHEBI:15379"/>
        <dbReference type="ChEBI" id="CHEBI:16240"/>
        <dbReference type="ChEBI" id="CHEBI:16301"/>
        <dbReference type="ChEBI" id="CHEBI:17632"/>
        <dbReference type="ChEBI" id="CHEBI:33190"/>
        <dbReference type="ChEBI" id="CHEBI:136067"/>
    </reaction>
</comment>
<keyword evidence="6" id="KW-0285">Flavoprotein</keyword>
<dbReference type="CDD" id="cd04730">
    <property type="entry name" value="NPD_like"/>
    <property type="match status" value="1"/>
</dbReference>
<dbReference type="EMBL" id="JAEHOI010000007">
    <property type="protein sequence ID" value="MBK0422078.1"/>
    <property type="molecule type" value="Genomic_DNA"/>
</dbReference>
<evidence type="ECO:0000313" key="16">
    <source>
        <dbReference type="Proteomes" id="UP000618733"/>
    </source>
</evidence>
<dbReference type="Gene3D" id="3.20.20.70">
    <property type="entry name" value="Aldolase class I"/>
    <property type="match status" value="1"/>
</dbReference>
<evidence type="ECO:0000259" key="14">
    <source>
        <dbReference type="Pfam" id="PF03724"/>
    </source>
</evidence>
<evidence type="ECO:0000256" key="8">
    <source>
        <dbReference type="ARBA" id="ARBA00022741"/>
    </source>
</evidence>
<evidence type="ECO:0000256" key="9">
    <source>
        <dbReference type="ARBA" id="ARBA00023002"/>
    </source>
</evidence>
<evidence type="ECO:0000256" key="3">
    <source>
        <dbReference type="ARBA" id="ARBA00009881"/>
    </source>
</evidence>